<dbReference type="AlphaFoldDB" id="A0A517Q4E3"/>
<dbReference type="Proteomes" id="UP000315647">
    <property type="component" value="Chromosome"/>
</dbReference>
<dbReference type="PROSITE" id="PS51257">
    <property type="entry name" value="PROKAR_LIPOPROTEIN"/>
    <property type="match status" value="1"/>
</dbReference>
<name>A0A517Q4E3_9PLAN</name>
<dbReference type="PANTHER" id="PTHR35889:SF3">
    <property type="entry name" value="F-BOX DOMAIN-CONTAINING PROTEIN"/>
    <property type="match status" value="1"/>
</dbReference>
<keyword evidence="4" id="KW-1185">Reference proteome</keyword>
<dbReference type="InterPro" id="IPR022655">
    <property type="entry name" value="DUF1553"/>
</dbReference>
<dbReference type="InterPro" id="IPR011444">
    <property type="entry name" value="DUF1549"/>
</dbReference>
<accession>A0A517Q4E3</accession>
<evidence type="ECO:0000259" key="1">
    <source>
        <dbReference type="Pfam" id="PF07583"/>
    </source>
</evidence>
<feature type="domain" description="DUF1553" evidence="2">
    <location>
        <begin position="298"/>
        <end position="519"/>
    </location>
</feature>
<evidence type="ECO:0000259" key="2">
    <source>
        <dbReference type="Pfam" id="PF07587"/>
    </source>
</evidence>
<sequence length="547" mass="61882">MLSAYNKKHNRGLRADNFLLLAGLILMFSCATALPAEEVSTDSRSPRLAHQIDQLITQARQQQQVQAAPRSTDAEFMRRVYLDLTGKIPPVAEVRQFLADSVPDKRERLIDRLLASPGFVVHFTSLWRNILIPEAGTDPLARQQVPEFEAWLRSQLQQDTSYDALVRAIVGAPFDETTRTTGQTTAAEPTARAFYLVKQLKPESLAASTSRAFLGVRIECAQCHDHPFDTWKQDQFWQFAAFFANIDQPQPNSFLTPANLREVSGKPEIKIPDTNRLVEATYLNGKQPDWKETPSRPRQRLSEWITSAQNPYFAKATANRVWSLFFGRGIVDPVDDFSSTNPASHPELLEVMARAFQKHDYDLKYLIREITNSETYQLTSRQTDPSQSRVEWYGKMPTRGLTAEQIFANLVQATGFFRQTAETDPQLIAPGMNSPQAEIQDLFQTDSENQLDPRATILQALALMNGTFITNATSLEQSDVFTAIVEFPGQSSEQKIEAFYLSTLSRPPTESELNRLKTYINSSEEKTEAYANLFWALLNSSEFLLNH</sequence>
<dbReference type="RefSeq" id="WP_145448795.1">
    <property type="nucleotide sequence ID" value="NZ_CP037421.1"/>
</dbReference>
<evidence type="ECO:0000313" key="4">
    <source>
        <dbReference type="Proteomes" id="UP000315647"/>
    </source>
</evidence>
<organism evidence="3 4">
    <name type="scientific">Gimesia panareensis</name>
    <dbReference type="NCBI Taxonomy" id="2527978"/>
    <lineage>
        <taxon>Bacteria</taxon>
        <taxon>Pseudomonadati</taxon>
        <taxon>Planctomycetota</taxon>
        <taxon>Planctomycetia</taxon>
        <taxon>Planctomycetales</taxon>
        <taxon>Planctomycetaceae</taxon>
        <taxon>Gimesia</taxon>
    </lineage>
</organism>
<evidence type="ECO:0008006" key="5">
    <source>
        <dbReference type="Google" id="ProtNLM"/>
    </source>
</evidence>
<dbReference type="Pfam" id="PF07583">
    <property type="entry name" value="PSCyt2"/>
    <property type="match status" value="1"/>
</dbReference>
<dbReference type="EMBL" id="CP037421">
    <property type="protein sequence ID" value="QDT26513.1"/>
    <property type="molecule type" value="Genomic_DNA"/>
</dbReference>
<evidence type="ECO:0000313" key="3">
    <source>
        <dbReference type="EMBL" id="QDT26513.1"/>
    </source>
</evidence>
<dbReference type="Pfam" id="PF07587">
    <property type="entry name" value="PSD1"/>
    <property type="match status" value="1"/>
</dbReference>
<protein>
    <recommendedName>
        <fullName evidence="5">Cytochrome c domain-containing protein</fullName>
    </recommendedName>
</protein>
<feature type="domain" description="DUF1549" evidence="1">
    <location>
        <begin position="51"/>
        <end position="247"/>
    </location>
</feature>
<proteinExistence type="predicted"/>
<gene>
    <name evidence="3" type="ORF">Enr10x_18170</name>
</gene>
<dbReference type="PANTHER" id="PTHR35889">
    <property type="entry name" value="CYCLOINULO-OLIGOSACCHARIDE FRUCTANOTRANSFERASE-RELATED"/>
    <property type="match status" value="1"/>
</dbReference>
<reference evidence="3 4" key="1">
    <citation type="submission" date="2019-03" db="EMBL/GenBank/DDBJ databases">
        <title>Deep-cultivation of Planctomycetes and their phenomic and genomic characterization uncovers novel biology.</title>
        <authorList>
            <person name="Wiegand S."/>
            <person name="Jogler M."/>
            <person name="Boedeker C."/>
            <person name="Pinto D."/>
            <person name="Vollmers J."/>
            <person name="Rivas-Marin E."/>
            <person name="Kohn T."/>
            <person name="Peeters S.H."/>
            <person name="Heuer A."/>
            <person name="Rast P."/>
            <person name="Oberbeckmann S."/>
            <person name="Bunk B."/>
            <person name="Jeske O."/>
            <person name="Meyerdierks A."/>
            <person name="Storesund J.E."/>
            <person name="Kallscheuer N."/>
            <person name="Luecker S."/>
            <person name="Lage O.M."/>
            <person name="Pohl T."/>
            <person name="Merkel B.J."/>
            <person name="Hornburger P."/>
            <person name="Mueller R.-W."/>
            <person name="Bruemmer F."/>
            <person name="Labrenz M."/>
            <person name="Spormann A.M."/>
            <person name="Op den Camp H."/>
            <person name="Overmann J."/>
            <person name="Amann R."/>
            <person name="Jetten M.S.M."/>
            <person name="Mascher T."/>
            <person name="Medema M.H."/>
            <person name="Devos D.P."/>
            <person name="Kaster A.-K."/>
            <person name="Ovreas L."/>
            <person name="Rohde M."/>
            <person name="Galperin M.Y."/>
            <person name="Jogler C."/>
        </authorList>
    </citation>
    <scope>NUCLEOTIDE SEQUENCE [LARGE SCALE GENOMIC DNA]</scope>
    <source>
        <strain evidence="3 4">Enr10</strain>
    </source>
</reference>